<dbReference type="RefSeq" id="XP_005715671.1">
    <property type="nucleotide sequence ID" value="XM_005715614.1"/>
</dbReference>
<dbReference type="Gramene" id="CDF35852">
    <property type="protein sequence ID" value="CDF35852"/>
    <property type="gene ID" value="CHC_T00004300001"/>
</dbReference>
<reference evidence="3" key="1">
    <citation type="journal article" date="2013" name="Proc. Natl. Acad. Sci. U.S.A.">
        <title>Genome structure and metabolic features in the red seaweed Chondrus crispus shed light on evolution of the Archaeplastida.</title>
        <authorList>
            <person name="Collen J."/>
            <person name="Porcel B."/>
            <person name="Carre W."/>
            <person name="Ball S.G."/>
            <person name="Chaparro C."/>
            <person name="Tonon T."/>
            <person name="Barbeyron T."/>
            <person name="Michel G."/>
            <person name="Noel B."/>
            <person name="Valentin K."/>
            <person name="Elias M."/>
            <person name="Artiguenave F."/>
            <person name="Arun A."/>
            <person name="Aury J.M."/>
            <person name="Barbosa-Neto J.F."/>
            <person name="Bothwell J.H."/>
            <person name="Bouget F.Y."/>
            <person name="Brillet L."/>
            <person name="Cabello-Hurtado F."/>
            <person name="Capella-Gutierrez S."/>
            <person name="Charrier B."/>
            <person name="Cladiere L."/>
            <person name="Cock J.M."/>
            <person name="Coelho S.M."/>
            <person name="Colleoni C."/>
            <person name="Czjzek M."/>
            <person name="Da Silva C."/>
            <person name="Delage L."/>
            <person name="Denoeud F."/>
            <person name="Deschamps P."/>
            <person name="Dittami S.M."/>
            <person name="Gabaldon T."/>
            <person name="Gachon C.M."/>
            <person name="Groisillier A."/>
            <person name="Herve C."/>
            <person name="Jabbari K."/>
            <person name="Katinka M."/>
            <person name="Kloareg B."/>
            <person name="Kowalczyk N."/>
            <person name="Labadie K."/>
            <person name="Leblanc C."/>
            <person name="Lopez P.J."/>
            <person name="McLachlan D.H."/>
            <person name="Meslet-Cladiere L."/>
            <person name="Moustafa A."/>
            <person name="Nehr Z."/>
            <person name="Nyvall Collen P."/>
            <person name="Panaud O."/>
            <person name="Partensky F."/>
            <person name="Poulain J."/>
            <person name="Rensing S.A."/>
            <person name="Rousvoal S."/>
            <person name="Samson G."/>
            <person name="Symeonidi A."/>
            <person name="Weissenbach J."/>
            <person name="Zambounis A."/>
            <person name="Wincker P."/>
            <person name="Boyen C."/>
        </authorList>
    </citation>
    <scope>NUCLEOTIDE SEQUENCE [LARGE SCALE GENOMIC DNA]</scope>
    <source>
        <strain evidence="3">cv. Stackhouse</strain>
    </source>
</reference>
<feature type="region of interest" description="Disordered" evidence="1">
    <location>
        <begin position="127"/>
        <end position="183"/>
    </location>
</feature>
<dbReference type="PANTHER" id="PTHR13507">
    <property type="entry name" value="PRKR-INTERACTING PROTEIN 1"/>
    <property type="match status" value="1"/>
</dbReference>
<dbReference type="GO" id="GO:0003725">
    <property type="term" value="F:double-stranded RNA binding"/>
    <property type="evidence" value="ECO:0007669"/>
    <property type="project" value="InterPro"/>
</dbReference>
<dbReference type="InterPro" id="IPR009548">
    <property type="entry name" value="Prkrip1"/>
</dbReference>
<feature type="compositionally biased region" description="Basic residues" evidence="1">
    <location>
        <begin position="84"/>
        <end position="102"/>
    </location>
</feature>
<evidence type="ECO:0000313" key="3">
    <source>
        <dbReference type="Proteomes" id="UP000012073"/>
    </source>
</evidence>
<name>R7QBG5_CHOCR</name>
<dbReference type="OrthoDB" id="10067079at2759"/>
<evidence type="ECO:0000313" key="2">
    <source>
        <dbReference type="EMBL" id="CDF35852.1"/>
    </source>
</evidence>
<dbReference type="Pfam" id="PF06658">
    <property type="entry name" value="DUF1168"/>
    <property type="match status" value="1"/>
</dbReference>
<dbReference type="STRING" id="2769.R7QBG5"/>
<evidence type="ECO:0000256" key="1">
    <source>
        <dbReference type="SAM" id="MobiDB-lite"/>
    </source>
</evidence>
<keyword evidence="3" id="KW-1185">Reference proteome</keyword>
<accession>R7QBG5</accession>
<dbReference type="PANTHER" id="PTHR13507:SF0">
    <property type="entry name" value="PRKR-INTERACTING PROTEIN 1"/>
    <property type="match status" value="1"/>
</dbReference>
<protein>
    <submittedName>
        <fullName evidence="2">Uncharacterized protein</fullName>
    </submittedName>
</protein>
<dbReference type="GO" id="GO:0005730">
    <property type="term" value="C:nucleolus"/>
    <property type="evidence" value="ECO:0007669"/>
    <property type="project" value="TreeGrafter"/>
</dbReference>
<dbReference type="GO" id="GO:0004860">
    <property type="term" value="F:protein kinase inhibitor activity"/>
    <property type="evidence" value="ECO:0007669"/>
    <property type="project" value="TreeGrafter"/>
</dbReference>
<sequence length="183" mass="20474">MSTPEPKARPDGQFDPRDIQAKNVAGSTAGAGSGDFHVYRHQRRVEVARIANMEREALEKEEQGKAFRAAEERRLKEINKTLKRASKRRRKKELKHNRKRIRPAVEAVQPGVIVGDHPTDAINENAAIEESPDEKAEVESPSPGIKQRRAPIPNTTQVEENGDTANLEALDETSPFIEEKHSS</sequence>
<dbReference type="EMBL" id="HG001749">
    <property type="protein sequence ID" value="CDF35852.1"/>
    <property type="molecule type" value="Genomic_DNA"/>
</dbReference>
<gene>
    <name evidence="2" type="ORF">CHC_T00004300001</name>
</gene>
<dbReference type="Proteomes" id="UP000012073">
    <property type="component" value="Unassembled WGS sequence"/>
</dbReference>
<organism evidence="2 3">
    <name type="scientific">Chondrus crispus</name>
    <name type="common">Carrageen Irish moss</name>
    <name type="synonym">Polymorpha crispa</name>
    <dbReference type="NCBI Taxonomy" id="2769"/>
    <lineage>
        <taxon>Eukaryota</taxon>
        <taxon>Rhodophyta</taxon>
        <taxon>Florideophyceae</taxon>
        <taxon>Rhodymeniophycidae</taxon>
        <taxon>Gigartinales</taxon>
        <taxon>Gigartinaceae</taxon>
        <taxon>Chondrus</taxon>
    </lineage>
</organism>
<dbReference type="GeneID" id="17323382"/>
<dbReference type="GO" id="GO:0019901">
    <property type="term" value="F:protein kinase binding"/>
    <property type="evidence" value="ECO:0007669"/>
    <property type="project" value="TreeGrafter"/>
</dbReference>
<dbReference type="AlphaFoldDB" id="R7QBG5"/>
<dbReference type="KEGG" id="ccp:CHC_T00004300001"/>
<proteinExistence type="predicted"/>
<feature type="region of interest" description="Disordered" evidence="1">
    <location>
        <begin position="84"/>
        <end position="103"/>
    </location>
</feature>